<comment type="caution">
    <text evidence="1">The sequence shown here is derived from an EMBL/GenBank/DDBJ whole genome shotgun (WGS) entry which is preliminary data.</text>
</comment>
<accession>A0A9J6FF77</accession>
<dbReference type="EMBL" id="JABSTR010000003">
    <property type="protein sequence ID" value="KAH9364982.1"/>
    <property type="molecule type" value="Genomic_DNA"/>
</dbReference>
<dbReference type="VEuPathDB" id="VectorBase:HLOH_050808"/>
<organism evidence="1 2">
    <name type="scientific">Haemaphysalis longicornis</name>
    <name type="common">Bush tick</name>
    <dbReference type="NCBI Taxonomy" id="44386"/>
    <lineage>
        <taxon>Eukaryota</taxon>
        <taxon>Metazoa</taxon>
        <taxon>Ecdysozoa</taxon>
        <taxon>Arthropoda</taxon>
        <taxon>Chelicerata</taxon>
        <taxon>Arachnida</taxon>
        <taxon>Acari</taxon>
        <taxon>Parasitiformes</taxon>
        <taxon>Ixodida</taxon>
        <taxon>Ixodoidea</taxon>
        <taxon>Ixodidae</taxon>
        <taxon>Haemaphysalinae</taxon>
        <taxon>Haemaphysalis</taxon>
    </lineage>
</organism>
<gene>
    <name evidence="1" type="ORF">HPB48_009299</name>
</gene>
<dbReference type="AlphaFoldDB" id="A0A9J6FF77"/>
<reference evidence="1 2" key="1">
    <citation type="journal article" date="2020" name="Cell">
        <title>Large-Scale Comparative Analyses of Tick Genomes Elucidate Their Genetic Diversity and Vector Capacities.</title>
        <authorList>
            <consortium name="Tick Genome and Microbiome Consortium (TIGMIC)"/>
            <person name="Jia N."/>
            <person name="Wang J."/>
            <person name="Shi W."/>
            <person name="Du L."/>
            <person name="Sun Y."/>
            <person name="Zhan W."/>
            <person name="Jiang J.F."/>
            <person name="Wang Q."/>
            <person name="Zhang B."/>
            <person name="Ji P."/>
            <person name="Bell-Sakyi L."/>
            <person name="Cui X.M."/>
            <person name="Yuan T.T."/>
            <person name="Jiang B.G."/>
            <person name="Yang W.F."/>
            <person name="Lam T.T."/>
            <person name="Chang Q.C."/>
            <person name="Ding S.J."/>
            <person name="Wang X.J."/>
            <person name="Zhu J.G."/>
            <person name="Ruan X.D."/>
            <person name="Zhao L."/>
            <person name="Wei J.T."/>
            <person name="Ye R.Z."/>
            <person name="Que T.C."/>
            <person name="Du C.H."/>
            <person name="Zhou Y.H."/>
            <person name="Cheng J.X."/>
            <person name="Dai P.F."/>
            <person name="Guo W.B."/>
            <person name="Han X.H."/>
            <person name="Huang E.J."/>
            <person name="Li L.F."/>
            <person name="Wei W."/>
            <person name="Gao Y.C."/>
            <person name="Liu J.Z."/>
            <person name="Shao H.Z."/>
            <person name="Wang X."/>
            <person name="Wang C.C."/>
            <person name="Yang T.C."/>
            <person name="Huo Q.B."/>
            <person name="Li W."/>
            <person name="Chen H.Y."/>
            <person name="Chen S.E."/>
            <person name="Zhou L.G."/>
            <person name="Ni X.B."/>
            <person name="Tian J.H."/>
            <person name="Sheng Y."/>
            <person name="Liu T."/>
            <person name="Pan Y.S."/>
            <person name="Xia L.Y."/>
            <person name="Li J."/>
            <person name="Zhao F."/>
            <person name="Cao W.C."/>
        </authorList>
    </citation>
    <scope>NUCLEOTIDE SEQUENCE [LARGE SCALE GENOMIC DNA]</scope>
    <source>
        <strain evidence="1">HaeL-2018</strain>
    </source>
</reference>
<sequence length="129" mass="14469">MSLKETYEEWKGMSDLKFGLSTFVSFCAPHSVLAGGSSTHTVCVPMSHQNFKLMLHSSGLKETTEELFSTTVCQLDKNTAFSTNILRAQVRLMQIDYSSEVLRSSSRARTTYMPSNGSVEYAVDLRLWV</sequence>
<dbReference type="Proteomes" id="UP000821853">
    <property type="component" value="Unassembled WGS sequence"/>
</dbReference>
<evidence type="ECO:0000313" key="2">
    <source>
        <dbReference type="Proteomes" id="UP000821853"/>
    </source>
</evidence>
<proteinExistence type="predicted"/>
<name>A0A9J6FF77_HAELO</name>
<evidence type="ECO:0000313" key="1">
    <source>
        <dbReference type="EMBL" id="KAH9364982.1"/>
    </source>
</evidence>
<dbReference type="OrthoDB" id="10043418at2759"/>
<keyword evidence="2" id="KW-1185">Reference proteome</keyword>
<protein>
    <submittedName>
        <fullName evidence="1">Uncharacterized protein</fullName>
    </submittedName>
</protein>